<dbReference type="STRING" id="1834516.BL253_26340"/>
<comment type="caution">
    <text evidence="3">The sequence shown here is derived from an EMBL/GenBank/DDBJ whole genome shotgun (WGS) entry which is preliminary data.</text>
</comment>
<feature type="compositionally biased region" description="Gly residues" evidence="1">
    <location>
        <begin position="119"/>
        <end position="128"/>
    </location>
</feature>
<keyword evidence="4" id="KW-1185">Reference proteome</keyword>
<dbReference type="Gene3D" id="2.130.10.10">
    <property type="entry name" value="YVTN repeat-like/Quinoprotein amine dehydrogenase"/>
    <property type="match status" value="1"/>
</dbReference>
<evidence type="ECO:0000313" key="4">
    <source>
        <dbReference type="Proteomes" id="UP000188929"/>
    </source>
</evidence>
<dbReference type="InterPro" id="IPR015943">
    <property type="entry name" value="WD40/YVTN_repeat-like_dom_sf"/>
</dbReference>
<feature type="signal peptide" evidence="2">
    <location>
        <begin position="1"/>
        <end position="23"/>
    </location>
</feature>
<feature type="compositionally biased region" description="Pro residues" evidence="1">
    <location>
        <begin position="693"/>
        <end position="706"/>
    </location>
</feature>
<keyword evidence="2" id="KW-0732">Signal</keyword>
<accession>A0A1V2I4R2</accession>
<dbReference type="RefSeq" id="WP_076820071.1">
    <property type="nucleotide sequence ID" value="NZ_MOMC01000056.1"/>
</dbReference>
<feature type="compositionally biased region" description="Low complexity" evidence="1">
    <location>
        <begin position="657"/>
        <end position="692"/>
    </location>
</feature>
<protein>
    <submittedName>
        <fullName evidence="3">Uncharacterized protein</fullName>
    </submittedName>
</protein>
<feature type="compositionally biased region" description="Pro residues" evidence="1">
    <location>
        <begin position="552"/>
        <end position="567"/>
    </location>
</feature>
<proteinExistence type="predicted"/>
<feature type="compositionally biased region" description="Low complexity" evidence="1">
    <location>
        <begin position="568"/>
        <end position="600"/>
    </location>
</feature>
<feature type="compositionally biased region" description="Low complexity" evidence="1">
    <location>
        <begin position="89"/>
        <end position="118"/>
    </location>
</feature>
<dbReference type="AlphaFoldDB" id="A0A1V2I4R2"/>
<name>A0A1V2I4R2_9ACTN</name>
<dbReference type="SUPFAM" id="SSF101898">
    <property type="entry name" value="NHL repeat"/>
    <property type="match status" value="2"/>
</dbReference>
<feature type="chain" id="PRO_5013047393" evidence="2">
    <location>
        <begin position="24"/>
        <end position="948"/>
    </location>
</feature>
<feature type="region of interest" description="Disordered" evidence="1">
    <location>
        <begin position="89"/>
        <end position="145"/>
    </location>
</feature>
<feature type="compositionally biased region" description="Gly residues" evidence="1">
    <location>
        <begin position="498"/>
        <end position="543"/>
    </location>
</feature>
<dbReference type="Proteomes" id="UP000188929">
    <property type="component" value="Unassembled WGS sequence"/>
</dbReference>
<evidence type="ECO:0000256" key="2">
    <source>
        <dbReference type="SAM" id="SignalP"/>
    </source>
</evidence>
<evidence type="ECO:0000313" key="3">
    <source>
        <dbReference type="EMBL" id="ONH25852.1"/>
    </source>
</evidence>
<dbReference type="EMBL" id="MOMC01000056">
    <property type="protein sequence ID" value="ONH25852.1"/>
    <property type="molecule type" value="Genomic_DNA"/>
</dbReference>
<gene>
    <name evidence="3" type="ORF">BL253_26340</name>
</gene>
<feature type="compositionally biased region" description="Gly residues" evidence="1">
    <location>
        <begin position="612"/>
        <end position="626"/>
    </location>
</feature>
<feature type="region of interest" description="Disordered" evidence="1">
    <location>
        <begin position="453"/>
        <end position="708"/>
    </location>
</feature>
<sequence>MPRPRRGRRATSVVAALALAGVAATTMLGRGSHPVTLDLSDGGGWLVSERFGLLFHVNGPSGVADAAVALPGAAGHQLAVLTDFATPAPTRPAQASRAAATAPAAGPEGAVSSAAPGAAGPGLPGPAGGSDRSDDVAGSDDAAGGLATAPSDEAVIVVDAVAGTVLRIDPALLEVVATVAYPQGTVVSAAGGDAYAVDAASGLVTRLDSRTLAELGSPITFPRGLGAVAQTGDGTLWVPVPGAGTVVPVRSGAPGTPVPVAPLGDRIDAAVVGGSPVIVDRTAGTVSRLTADGAEAALRLPAGGGDAGGAAADGGRQLLVPARTEGQVLALAEPSTGRLLLADLDSGRVSATNLPTIGFGGAASGTAAEPRRLGPPVWHDGHVYVPDSDAGVVWAYDPTAGRFATPVQVAPAGGQARITADVQNGQLWINDEAGPNVVLVDGTTPRTIAKFGAALPGGEHTSTPKPLPPGQTPGGQTSQPASGTGTGDVRGQIWPGQGRPGGDGRGDNPGGDGRGGNGDGGGNGNGGNGRGGGQPGGPGGGRPGTTSGPEPGQRPPPSQRPTDPRPTPSHTAAPPQPEPTATQPPEQTTGPGQPGTGDTAQADDHRTDQGDSGQGGSGQGGSGQGGSRPATGAQPSRPNGRGDGGTGAPAAGPPTARPSTAPAPTRTTTAPTPAGSPGRTTTPARPTTAPGHAPTPPPGAGSPLPPGFWLLTDAGSVIARGTAGAVSADGADPAAVAIVPTATGRGYWLVGASGAGHPAGDAAALAGSAGGGAVVAAAAGPTGGGYWTVTAAGAVAAHGTLAAYGSLLSAPAAPVVGIAATPTGGGYWLVDAAGGVYPFGDAEGIAAGAAPVTAATGSARTVGIAASPTGSGYWTVTAAGAVVAHGAAGRYGSPTSPSAAVAGLAATPGGRGYWVVDADGGVYAFGDAVALSASVPAGTRVLAVAAVP</sequence>
<evidence type="ECO:0000256" key="1">
    <source>
        <dbReference type="SAM" id="MobiDB-lite"/>
    </source>
</evidence>
<reference evidence="4" key="1">
    <citation type="submission" date="2016-10" db="EMBL/GenBank/DDBJ databases">
        <title>Frankia sp. NRRL B-16386 Genome sequencing.</title>
        <authorList>
            <person name="Ghodhbane-Gtari F."/>
            <person name="Swanson E."/>
            <person name="Gueddou A."/>
            <person name="Hezbri K."/>
            <person name="Ktari K."/>
            <person name="Nouioui I."/>
            <person name="Morris K."/>
            <person name="Simpson S."/>
            <person name="Abebe-Akele F."/>
            <person name="Thomas K."/>
            <person name="Gtari M."/>
            <person name="Tisa L.S."/>
        </authorList>
    </citation>
    <scope>NUCLEOTIDE SEQUENCE [LARGE SCALE GENOMIC DNA]</scope>
    <source>
        <strain evidence="4">NRRL B-16386</strain>
    </source>
</reference>
<dbReference type="SUPFAM" id="SSF63825">
    <property type="entry name" value="YWTD domain"/>
    <property type="match status" value="1"/>
</dbReference>
<organism evidence="3 4">
    <name type="scientific">Pseudofrankia asymbiotica</name>
    <dbReference type="NCBI Taxonomy" id="1834516"/>
    <lineage>
        <taxon>Bacteria</taxon>
        <taxon>Bacillati</taxon>
        <taxon>Actinomycetota</taxon>
        <taxon>Actinomycetes</taxon>
        <taxon>Frankiales</taxon>
        <taxon>Frankiaceae</taxon>
        <taxon>Pseudofrankia</taxon>
    </lineage>
</organism>
<dbReference type="OrthoDB" id="3372012at2"/>